<gene>
    <name evidence="2" type="ORF">PR048_015786</name>
</gene>
<sequence length="777" mass="86879">MKGRGETGYHRETPPASDTTRHNSLVRKSGSDARRESNLVRLVGRRPPLVAASAHRSVAYPGGHLKKEQCSPVLELEPRDTRKLRTDLSPRFLKFSIALEDRSIETEQAAHRRKNWNGIGHGLSIVWLAQNTGKMATLETCVPGNHGPQQVTSFSSEKNLACSSSQVVFARRYVTLRGGCGPPNCFLPRLTGFDSRRGCSRIFACENRAGQYRWSAGFFGDLLLPPSFHFGAAQCSPRFTLIGSQDLDVKSHPKPFIHSPLIDVPCACVGVNPISCPSLQRDRHRISNTIGKKLALTGVECFTQWTDYIPNSGVRIYRVKGKNKERSLKVNMREETANPGNIHYIHNIQIIFSLPPQNPADARNRTGLAEFRHIKIEPPDETLRLCSRLYLQHVESSYPVIFPCNVSAFWSSSHSPLETWTASLASFPQLPRKSSLDREELFLMKEFAACSTIIAYYSSPPPYVTVSRDSILRGREGRKIELRKLKHYLKQQLWREQESSYELVNANTQVYRKAAKTYLVSVAPNSPRRTKINRGKTFLHVDAQQICYGRGNISGGVVAVVLADQGRGNILEKRRGLKKNRWQCDGTHATSAATRLLNVLASGATVSRPTAFSSPHRSTCECCSRLQTSMKVVVLQVVYPITTRPGWTAAFNIVVTWADFGSGSASNIGPARFQHVWRGLSRWVLLSAWRRRFDELVLAAAIEWLDCSPPTMVKRVQFPAGSLPEFRKWESYLSMPLAGGVFSEISHSPHPCIPALLPFSLHFTLSGSQDLVIKSRP</sequence>
<feature type="region of interest" description="Disordered" evidence="1">
    <location>
        <begin position="1"/>
        <end position="40"/>
    </location>
</feature>
<protein>
    <submittedName>
        <fullName evidence="2">Uncharacterized protein</fullName>
    </submittedName>
</protein>
<feature type="compositionally biased region" description="Basic and acidic residues" evidence="1">
    <location>
        <begin position="29"/>
        <end position="38"/>
    </location>
</feature>
<keyword evidence="3" id="KW-1185">Reference proteome</keyword>
<proteinExistence type="predicted"/>
<dbReference type="Proteomes" id="UP001159363">
    <property type="component" value="Chromosome 4"/>
</dbReference>
<organism evidence="2 3">
    <name type="scientific">Dryococelus australis</name>
    <dbReference type="NCBI Taxonomy" id="614101"/>
    <lineage>
        <taxon>Eukaryota</taxon>
        <taxon>Metazoa</taxon>
        <taxon>Ecdysozoa</taxon>
        <taxon>Arthropoda</taxon>
        <taxon>Hexapoda</taxon>
        <taxon>Insecta</taxon>
        <taxon>Pterygota</taxon>
        <taxon>Neoptera</taxon>
        <taxon>Polyneoptera</taxon>
        <taxon>Phasmatodea</taxon>
        <taxon>Verophasmatodea</taxon>
        <taxon>Anareolatae</taxon>
        <taxon>Phasmatidae</taxon>
        <taxon>Eurycanthinae</taxon>
        <taxon>Dryococelus</taxon>
    </lineage>
</organism>
<dbReference type="EMBL" id="JARBHB010000005">
    <property type="protein sequence ID" value="KAJ8883931.1"/>
    <property type="molecule type" value="Genomic_DNA"/>
</dbReference>
<comment type="caution">
    <text evidence="2">The sequence shown here is derived from an EMBL/GenBank/DDBJ whole genome shotgun (WGS) entry which is preliminary data.</text>
</comment>
<evidence type="ECO:0000256" key="1">
    <source>
        <dbReference type="SAM" id="MobiDB-lite"/>
    </source>
</evidence>
<feature type="compositionally biased region" description="Basic and acidic residues" evidence="1">
    <location>
        <begin position="1"/>
        <end position="13"/>
    </location>
</feature>
<evidence type="ECO:0000313" key="3">
    <source>
        <dbReference type="Proteomes" id="UP001159363"/>
    </source>
</evidence>
<name>A0ABQ9HHX3_9NEOP</name>
<evidence type="ECO:0000313" key="2">
    <source>
        <dbReference type="EMBL" id="KAJ8883931.1"/>
    </source>
</evidence>
<accession>A0ABQ9HHX3</accession>
<reference evidence="2 3" key="1">
    <citation type="submission" date="2023-02" db="EMBL/GenBank/DDBJ databases">
        <title>LHISI_Scaffold_Assembly.</title>
        <authorList>
            <person name="Stuart O.P."/>
            <person name="Cleave R."/>
            <person name="Magrath M.J.L."/>
            <person name="Mikheyev A.S."/>
        </authorList>
    </citation>
    <scope>NUCLEOTIDE SEQUENCE [LARGE SCALE GENOMIC DNA]</scope>
    <source>
        <strain evidence="2">Daus_M_001</strain>
        <tissue evidence="2">Leg muscle</tissue>
    </source>
</reference>